<evidence type="ECO:0000259" key="1">
    <source>
        <dbReference type="Pfam" id="PF01695"/>
    </source>
</evidence>
<dbReference type="SUPFAM" id="SSF52540">
    <property type="entry name" value="P-loop containing nucleoside triphosphate hydrolases"/>
    <property type="match status" value="1"/>
</dbReference>
<sequence>MTLEDKCLLAPYCSKAGNPTFCNHGCFPFTRMHGVNENGGLLAVANIPAKYKNTTLQTLPFEEDNPKAYQYIQKYAAKIEQRIDDGFGLYLFGVPSKENPKGTGTGKTTAAVAITIEYLRQRAISEAKQERSIDKEPAFFMKMAKFQNVYNSQYRGSAENKELNGDKYDSLKQKMMNVDLLVLDDIGLRGMTEAFINEVYEIIDERDTNERATIFTSNVPRDTIHTMLGEQVASRIEGMTQALPFKGKDHRKKSL</sequence>
<dbReference type="GO" id="GO:0005524">
    <property type="term" value="F:ATP binding"/>
    <property type="evidence" value="ECO:0007669"/>
    <property type="project" value="InterPro"/>
</dbReference>
<dbReference type="AlphaFoldDB" id="A0A510Y3H7"/>
<organism evidence="2 3">
    <name type="scientific">Marinococcus halophilus</name>
    <dbReference type="NCBI Taxonomy" id="1371"/>
    <lineage>
        <taxon>Bacteria</taxon>
        <taxon>Bacillati</taxon>
        <taxon>Bacillota</taxon>
        <taxon>Bacilli</taxon>
        <taxon>Bacillales</taxon>
        <taxon>Bacillaceae</taxon>
        <taxon>Marinococcus</taxon>
    </lineage>
</organism>
<dbReference type="OrthoDB" id="2365470at2"/>
<name>A0A510Y3H7_MARHA</name>
<dbReference type="Gene3D" id="3.40.50.300">
    <property type="entry name" value="P-loop containing nucleotide triphosphate hydrolases"/>
    <property type="match status" value="1"/>
</dbReference>
<dbReference type="PANTHER" id="PTHR30050:SF4">
    <property type="entry name" value="ATP-BINDING PROTEIN RV3427C IN INSERTION SEQUENCE-RELATED"/>
    <property type="match status" value="1"/>
</dbReference>
<evidence type="ECO:0000313" key="2">
    <source>
        <dbReference type="EMBL" id="GEK57137.1"/>
    </source>
</evidence>
<dbReference type="InterPro" id="IPR027417">
    <property type="entry name" value="P-loop_NTPase"/>
</dbReference>
<evidence type="ECO:0000313" key="3">
    <source>
        <dbReference type="Proteomes" id="UP000321051"/>
    </source>
</evidence>
<comment type="caution">
    <text evidence="2">The sequence shown here is derived from an EMBL/GenBank/DDBJ whole genome shotgun (WGS) entry which is preliminary data.</text>
</comment>
<dbReference type="Pfam" id="PF01695">
    <property type="entry name" value="IstB_IS21"/>
    <property type="match status" value="1"/>
</dbReference>
<dbReference type="RefSeq" id="WP_094907764.1">
    <property type="nucleotide sequence ID" value="NZ_BJUN01000001.1"/>
</dbReference>
<protein>
    <recommendedName>
        <fullName evidence="1">IstB-like ATP-binding domain-containing protein</fullName>
    </recommendedName>
</protein>
<dbReference type="InterPro" id="IPR002611">
    <property type="entry name" value="IstB_ATP-bd"/>
</dbReference>
<dbReference type="GO" id="GO:0006260">
    <property type="term" value="P:DNA replication"/>
    <property type="evidence" value="ECO:0007669"/>
    <property type="project" value="TreeGrafter"/>
</dbReference>
<keyword evidence="3" id="KW-1185">Reference proteome</keyword>
<gene>
    <name evidence="2" type="ORF">MHA01_00420</name>
</gene>
<reference evidence="2 3" key="1">
    <citation type="submission" date="2019-07" db="EMBL/GenBank/DDBJ databases">
        <title>Whole genome shotgun sequence of Marinococcus halophilus NBRC 102359.</title>
        <authorList>
            <person name="Hosoyama A."/>
            <person name="Uohara A."/>
            <person name="Ohji S."/>
            <person name="Ichikawa N."/>
        </authorList>
    </citation>
    <scope>NUCLEOTIDE SEQUENCE [LARGE SCALE GENOMIC DNA]</scope>
    <source>
        <strain evidence="2 3">NBRC 102359</strain>
    </source>
</reference>
<feature type="domain" description="IstB-like ATP-binding" evidence="1">
    <location>
        <begin position="167"/>
        <end position="232"/>
    </location>
</feature>
<accession>A0A510Y3H7</accession>
<dbReference type="Proteomes" id="UP000321051">
    <property type="component" value="Unassembled WGS sequence"/>
</dbReference>
<dbReference type="PANTHER" id="PTHR30050">
    <property type="entry name" value="CHROMOSOMAL REPLICATION INITIATOR PROTEIN DNAA"/>
    <property type="match status" value="1"/>
</dbReference>
<proteinExistence type="predicted"/>
<dbReference type="EMBL" id="BJUN01000001">
    <property type="protein sequence ID" value="GEK57137.1"/>
    <property type="molecule type" value="Genomic_DNA"/>
</dbReference>